<dbReference type="Pfam" id="PF00656">
    <property type="entry name" value="Peptidase_C14"/>
    <property type="match status" value="1"/>
</dbReference>
<keyword evidence="6" id="KW-1185">Reference proteome</keyword>
<dbReference type="PROSITE" id="PS50082">
    <property type="entry name" value="WD_REPEATS_2"/>
    <property type="match status" value="1"/>
</dbReference>
<dbReference type="AlphaFoldDB" id="A0A9X1MKY3"/>
<dbReference type="Pfam" id="PF00400">
    <property type="entry name" value="WD40"/>
    <property type="match status" value="1"/>
</dbReference>
<dbReference type="SUPFAM" id="SSF50978">
    <property type="entry name" value="WD40 repeat-like"/>
    <property type="match status" value="1"/>
</dbReference>
<evidence type="ECO:0000313" key="5">
    <source>
        <dbReference type="EMBL" id="MCC9628629.1"/>
    </source>
</evidence>
<dbReference type="GO" id="GO:0004197">
    <property type="term" value="F:cysteine-type endopeptidase activity"/>
    <property type="evidence" value="ECO:0007669"/>
    <property type="project" value="InterPro"/>
</dbReference>
<dbReference type="PANTHER" id="PTHR19848">
    <property type="entry name" value="WD40 REPEAT PROTEIN"/>
    <property type="match status" value="1"/>
</dbReference>
<comment type="caution">
    <text evidence="5">The sequence shown here is derived from an EMBL/GenBank/DDBJ whole genome shotgun (WGS) entry which is preliminary data.</text>
</comment>
<accession>A0A9X1MKY3</accession>
<keyword evidence="1 3" id="KW-0853">WD repeat</keyword>
<dbReference type="RefSeq" id="WP_230218047.1">
    <property type="nucleotide sequence ID" value="NZ_JAJKFT010000004.1"/>
</dbReference>
<sequence>METRKQIHVGAVHAIAKAPDSGVWASADRAGNLYYWSDVGSTTARLLRTGRVVATLAFASSQRLFVTTMKNETGDAYVELWDLSGRRKLDELKLATGDHLLASAVSPDGSCFATPSDDGSISLFPLKDDQGNFLSRPFTDGSPVPIAGSTRKLYRVAFDSNSTYRLGMSTIPTEDSWETLDAKLTHGFDLKEVQIYDPAANLGKWRSGSDNASNWRVTRSNSDYSVELRNGAVRKLIHLDPSLQGLAECYAWISDATGAPYAIAIGTSQHGIFVYSVSVANECRLLRHFRDHYGQVTSLCVSADGRYLASASVDGSAKIWSLNGLNAPGREFSQEAGWGAVFRKKGANTLTVGGVDSAGIIARRGINPGDEILKVVYEGNGGFAEANTADGMFRALENTKLWQTVILSVQKPGDRRSQAILLKPAWEPVASLVLDNRNEWVMWTPQGFYNASAGGDELIGWILNDKHDHPVARFFQADRFRRELEKPEVMKNLLTARSLPAAFQTAKQQLPTDLQDGVSPVVKRLPRVEIESPLPNEQLASGRTIEAKANFVFTNEEDIDNYELALYVNGIPAQKPKKKDIHGNVVTLTWNVVPPNERNLVRVVASQKSGNSVGDYSDARVSVRAKTTPYKPNLYYVGIAANDYPGRLKLEYCRDDVSDVLGLLQGGATRHFRLAQDNISLMFDQKVTKESIDQLPDQLQSQFQSIDPRDVLIVYVAGHGATKVANRENPEYYFITIDAIENTGNANGARAAAGLDHSIPWSTIRQIADLPCRKIFMIDTCFEADTPRLKASDMAKTADSLKYAVRPLRQRETMVITGCSLGQSSYQSKAFAHGLFTQAVLESLQGFADGHGDSQNKDRTIELRELTNYVLTRVPSLAEAAETKGRQTPTVSNTELGYLPLVDY</sequence>
<dbReference type="InterPro" id="IPR011600">
    <property type="entry name" value="Pept_C14_caspase"/>
</dbReference>
<reference evidence="5" key="1">
    <citation type="submission" date="2021-11" db="EMBL/GenBank/DDBJ databases">
        <title>Genome sequence.</title>
        <authorList>
            <person name="Sun Q."/>
        </authorList>
    </citation>
    <scope>NUCLEOTIDE SEQUENCE</scope>
    <source>
        <strain evidence="5">JC732</strain>
    </source>
</reference>
<feature type="repeat" description="WD" evidence="3">
    <location>
        <begin position="289"/>
        <end position="323"/>
    </location>
</feature>
<evidence type="ECO:0000313" key="6">
    <source>
        <dbReference type="Proteomes" id="UP001139103"/>
    </source>
</evidence>
<evidence type="ECO:0000256" key="1">
    <source>
        <dbReference type="ARBA" id="ARBA00022574"/>
    </source>
</evidence>
<dbReference type="Gene3D" id="3.40.50.1460">
    <property type="match status" value="1"/>
</dbReference>
<gene>
    <name evidence="5" type="ORF">LOC68_09485</name>
</gene>
<dbReference type="PANTHER" id="PTHR19848:SF8">
    <property type="entry name" value="F-BOX AND WD REPEAT DOMAIN CONTAINING 7"/>
    <property type="match status" value="1"/>
</dbReference>
<dbReference type="InterPro" id="IPR015943">
    <property type="entry name" value="WD40/YVTN_repeat-like_dom_sf"/>
</dbReference>
<evidence type="ECO:0000256" key="3">
    <source>
        <dbReference type="PROSITE-ProRule" id="PRU00221"/>
    </source>
</evidence>
<dbReference type="EMBL" id="JAJKFT010000004">
    <property type="protein sequence ID" value="MCC9628629.1"/>
    <property type="molecule type" value="Genomic_DNA"/>
</dbReference>
<feature type="domain" description="Peptidase C14 caspase" evidence="4">
    <location>
        <begin position="639"/>
        <end position="894"/>
    </location>
</feature>
<dbReference type="InterPro" id="IPR029030">
    <property type="entry name" value="Caspase-like_dom_sf"/>
</dbReference>
<protein>
    <submittedName>
        <fullName evidence="5">Caspase family protein</fullName>
    </submittedName>
</protein>
<name>A0A9X1MKY3_9BACT</name>
<dbReference type="GO" id="GO:0006508">
    <property type="term" value="P:proteolysis"/>
    <property type="evidence" value="ECO:0007669"/>
    <property type="project" value="InterPro"/>
</dbReference>
<dbReference type="SUPFAM" id="SSF52129">
    <property type="entry name" value="Caspase-like"/>
    <property type="match status" value="1"/>
</dbReference>
<organism evidence="5 6">
    <name type="scientific">Blastopirellula sediminis</name>
    <dbReference type="NCBI Taxonomy" id="2894196"/>
    <lineage>
        <taxon>Bacteria</taxon>
        <taxon>Pseudomonadati</taxon>
        <taxon>Planctomycetota</taxon>
        <taxon>Planctomycetia</taxon>
        <taxon>Pirellulales</taxon>
        <taxon>Pirellulaceae</taxon>
        <taxon>Blastopirellula</taxon>
    </lineage>
</organism>
<dbReference type="Gene3D" id="2.130.10.10">
    <property type="entry name" value="YVTN repeat-like/Quinoprotein amine dehydrogenase"/>
    <property type="match status" value="2"/>
</dbReference>
<dbReference type="InterPro" id="IPR036322">
    <property type="entry name" value="WD40_repeat_dom_sf"/>
</dbReference>
<dbReference type="SMART" id="SM00320">
    <property type="entry name" value="WD40"/>
    <property type="match status" value="4"/>
</dbReference>
<dbReference type="SUPFAM" id="SSF69322">
    <property type="entry name" value="Tricorn protease domain 2"/>
    <property type="match status" value="1"/>
</dbReference>
<evidence type="ECO:0000256" key="2">
    <source>
        <dbReference type="ARBA" id="ARBA00022737"/>
    </source>
</evidence>
<dbReference type="PROSITE" id="PS50294">
    <property type="entry name" value="WD_REPEATS_REGION"/>
    <property type="match status" value="1"/>
</dbReference>
<keyword evidence="2" id="KW-0677">Repeat</keyword>
<evidence type="ECO:0000259" key="4">
    <source>
        <dbReference type="Pfam" id="PF00656"/>
    </source>
</evidence>
<dbReference type="Proteomes" id="UP001139103">
    <property type="component" value="Unassembled WGS sequence"/>
</dbReference>
<dbReference type="InterPro" id="IPR001680">
    <property type="entry name" value="WD40_rpt"/>
</dbReference>
<proteinExistence type="predicted"/>